<protein>
    <submittedName>
        <fullName evidence="2">Uncharacterized protein</fullName>
    </submittedName>
</protein>
<dbReference type="EMBL" id="JBBNAG010000002">
    <property type="protein sequence ID" value="KAK9157884.1"/>
    <property type="molecule type" value="Genomic_DNA"/>
</dbReference>
<feature type="region of interest" description="Disordered" evidence="1">
    <location>
        <begin position="65"/>
        <end position="90"/>
    </location>
</feature>
<evidence type="ECO:0000313" key="2">
    <source>
        <dbReference type="EMBL" id="KAK9157884.1"/>
    </source>
</evidence>
<dbReference type="AlphaFoldDB" id="A0AAP0PXB5"/>
<organism evidence="2 3">
    <name type="scientific">Stephania cephalantha</name>
    <dbReference type="NCBI Taxonomy" id="152367"/>
    <lineage>
        <taxon>Eukaryota</taxon>
        <taxon>Viridiplantae</taxon>
        <taxon>Streptophyta</taxon>
        <taxon>Embryophyta</taxon>
        <taxon>Tracheophyta</taxon>
        <taxon>Spermatophyta</taxon>
        <taxon>Magnoliopsida</taxon>
        <taxon>Ranunculales</taxon>
        <taxon>Menispermaceae</taxon>
        <taxon>Menispermoideae</taxon>
        <taxon>Cissampelideae</taxon>
        <taxon>Stephania</taxon>
    </lineage>
</organism>
<accession>A0AAP0PXB5</accession>
<proteinExistence type="predicted"/>
<comment type="caution">
    <text evidence="2">The sequence shown here is derived from an EMBL/GenBank/DDBJ whole genome shotgun (WGS) entry which is preliminary data.</text>
</comment>
<evidence type="ECO:0000256" key="1">
    <source>
        <dbReference type="SAM" id="MobiDB-lite"/>
    </source>
</evidence>
<sequence length="90" mass="10325">MMSNLNIPPILLEDIMNTLNEKFQALETNMKQPLETQDKNHEAAIADIPAHLVAHTAPQPTLIFNHQPQLPYKHPNDPMHPQTFHDYPLI</sequence>
<evidence type="ECO:0000313" key="3">
    <source>
        <dbReference type="Proteomes" id="UP001419268"/>
    </source>
</evidence>
<reference evidence="2 3" key="1">
    <citation type="submission" date="2024-01" db="EMBL/GenBank/DDBJ databases">
        <title>Genome assemblies of Stephania.</title>
        <authorList>
            <person name="Yang L."/>
        </authorList>
    </citation>
    <scope>NUCLEOTIDE SEQUENCE [LARGE SCALE GENOMIC DNA]</scope>
    <source>
        <strain evidence="2">JXDWG</strain>
        <tissue evidence="2">Leaf</tissue>
    </source>
</reference>
<name>A0AAP0PXB5_9MAGN</name>
<dbReference type="Proteomes" id="UP001419268">
    <property type="component" value="Unassembled WGS sequence"/>
</dbReference>
<keyword evidence="3" id="KW-1185">Reference proteome</keyword>
<gene>
    <name evidence="2" type="ORF">Scep_004458</name>
</gene>